<proteinExistence type="predicted"/>
<reference evidence="1 2" key="1">
    <citation type="journal article" date="2020" name="ISME J.">
        <title>Comparative genomics reveals insights into cyanobacterial evolution and habitat adaptation.</title>
        <authorList>
            <person name="Chen M.Y."/>
            <person name="Teng W.K."/>
            <person name="Zhao L."/>
            <person name="Hu C.X."/>
            <person name="Zhou Y.K."/>
            <person name="Han B.P."/>
            <person name="Song L.R."/>
            <person name="Shu W.S."/>
        </authorList>
    </citation>
    <scope>NUCLEOTIDE SEQUENCE [LARGE SCALE GENOMIC DNA]</scope>
    <source>
        <strain evidence="1 2">FACHB-1040</strain>
    </source>
</reference>
<evidence type="ECO:0000313" key="2">
    <source>
        <dbReference type="Proteomes" id="UP000606721"/>
    </source>
</evidence>
<dbReference type="Proteomes" id="UP000606721">
    <property type="component" value="Unassembled WGS sequence"/>
</dbReference>
<accession>A0ABR8BZQ4</accession>
<dbReference type="EMBL" id="JACJQT010000042">
    <property type="protein sequence ID" value="MBD2279738.1"/>
    <property type="molecule type" value="Genomic_DNA"/>
</dbReference>
<keyword evidence="2" id="KW-1185">Reference proteome</keyword>
<dbReference type="RefSeq" id="WP_053537803.1">
    <property type="nucleotide sequence ID" value="NZ_JACJQT010000042.1"/>
</dbReference>
<protein>
    <recommendedName>
        <fullName evidence="3">Restriction endonuclease</fullName>
    </recommendedName>
</protein>
<comment type="caution">
    <text evidence="1">The sequence shown here is derived from an EMBL/GenBank/DDBJ whole genome shotgun (WGS) entry which is preliminary data.</text>
</comment>
<organism evidence="1 2">
    <name type="scientific">Aphanizomenon flos-aquae FACHB-1040</name>
    <dbReference type="NCBI Taxonomy" id="2692887"/>
    <lineage>
        <taxon>Bacteria</taxon>
        <taxon>Bacillati</taxon>
        <taxon>Cyanobacteriota</taxon>
        <taxon>Cyanophyceae</taxon>
        <taxon>Nostocales</taxon>
        <taxon>Aphanizomenonaceae</taxon>
        <taxon>Aphanizomenon</taxon>
    </lineage>
</organism>
<sequence length="272" mass="31109">MQPRTPGIHNLCPEIFHEQIEDLRKIGIDLSSGLELALAQSVIINTLGGNFWAKECTTFGRRQDFFANKGDVRIIHLAHMLWSLKDQEGFAEFLKNKDRSNFESTYYEVTSAHWFLKSSKSIRLVVESGVKGADFDIEVKGFFPYDSLNVEVKAKQIDFTTEQQIINKFKKTRSQLPKDGNGVIFCKINLSGLLTQEEFIRATQTFLKSTNRIAFIVYCWDSWDLIQEGIALAYIAVNREGEMHSIFGESSTPVRPAFLVEAMEWHQKVINT</sequence>
<name>A0ABR8BZQ4_APHFL</name>
<gene>
    <name evidence="1" type="ORF">H6F99_15980</name>
</gene>
<evidence type="ECO:0000313" key="1">
    <source>
        <dbReference type="EMBL" id="MBD2279738.1"/>
    </source>
</evidence>
<evidence type="ECO:0008006" key="3">
    <source>
        <dbReference type="Google" id="ProtNLM"/>
    </source>
</evidence>